<accession>A7SN38</accession>
<comment type="subcellular location">
    <subcellularLocation>
        <location evidence="1">Membrane</location>
        <topology evidence="1">Multi-pass membrane protein</topology>
    </subcellularLocation>
</comment>
<dbReference type="PANTHER" id="PTHR45695">
    <property type="entry name" value="LEUCOKININ RECEPTOR-RELATED"/>
    <property type="match status" value="1"/>
</dbReference>
<dbReference type="PROSITE" id="PS50262">
    <property type="entry name" value="G_PROTEIN_RECEP_F1_2"/>
    <property type="match status" value="1"/>
</dbReference>
<evidence type="ECO:0000256" key="6">
    <source>
        <dbReference type="ARBA" id="ARBA00023170"/>
    </source>
</evidence>
<dbReference type="CDD" id="cd00637">
    <property type="entry name" value="7tm_classA_rhodopsin-like"/>
    <property type="match status" value="1"/>
</dbReference>
<dbReference type="PANTHER" id="PTHR45695:SF9">
    <property type="entry name" value="LEUCOKININ RECEPTOR"/>
    <property type="match status" value="1"/>
</dbReference>
<feature type="transmembrane region" description="Helical" evidence="8">
    <location>
        <begin position="228"/>
        <end position="257"/>
    </location>
</feature>
<keyword evidence="5 8" id="KW-0472">Membrane</keyword>
<evidence type="ECO:0000259" key="10">
    <source>
        <dbReference type="PROSITE" id="PS50262"/>
    </source>
</evidence>
<dbReference type="SUPFAM" id="SSF81321">
    <property type="entry name" value="Family A G protein-coupled receptor-like"/>
    <property type="match status" value="1"/>
</dbReference>
<reference evidence="11 12" key="1">
    <citation type="journal article" date="2007" name="Science">
        <title>Sea anemone genome reveals ancestral eumetazoan gene repertoire and genomic organization.</title>
        <authorList>
            <person name="Putnam N.H."/>
            <person name="Srivastava M."/>
            <person name="Hellsten U."/>
            <person name="Dirks B."/>
            <person name="Chapman J."/>
            <person name="Salamov A."/>
            <person name="Terry A."/>
            <person name="Shapiro H."/>
            <person name="Lindquist E."/>
            <person name="Kapitonov V.V."/>
            <person name="Jurka J."/>
            <person name="Genikhovich G."/>
            <person name="Grigoriev I.V."/>
            <person name="Lucas S.M."/>
            <person name="Steele R.E."/>
            <person name="Finnerty J.R."/>
            <person name="Technau U."/>
            <person name="Martindale M.Q."/>
            <person name="Rokhsar D.S."/>
        </authorList>
    </citation>
    <scope>NUCLEOTIDE SEQUENCE [LARGE SCALE GENOMIC DNA]</scope>
    <source>
        <strain evidence="12">CH2 X CH6</strain>
    </source>
</reference>
<gene>
    <name evidence="11" type="ORF">NEMVEDRAFT_v1g214807</name>
</gene>
<feature type="transmembrane region" description="Helical" evidence="8">
    <location>
        <begin position="57"/>
        <end position="81"/>
    </location>
</feature>
<evidence type="ECO:0000256" key="7">
    <source>
        <dbReference type="ARBA" id="ARBA00023224"/>
    </source>
</evidence>
<dbReference type="STRING" id="45351.A7SN38"/>
<evidence type="ECO:0000313" key="12">
    <source>
        <dbReference type="Proteomes" id="UP000001593"/>
    </source>
</evidence>
<dbReference type="PRINTS" id="PR00237">
    <property type="entry name" value="GPCRRHODOPSN"/>
</dbReference>
<dbReference type="Gene3D" id="1.20.1070.10">
    <property type="entry name" value="Rhodopsin 7-helix transmembrane proteins"/>
    <property type="match status" value="1"/>
</dbReference>
<dbReference type="OrthoDB" id="5981855at2759"/>
<keyword evidence="3 8" id="KW-1133">Transmembrane helix</keyword>
<keyword evidence="9" id="KW-0732">Signal</keyword>
<keyword evidence="7" id="KW-0807">Transducer</keyword>
<evidence type="ECO:0000313" key="11">
    <source>
        <dbReference type="EMBL" id="EDO34897.1"/>
    </source>
</evidence>
<dbReference type="InterPro" id="IPR017452">
    <property type="entry name" value="GPCR_Rhodpsn_7TM"/>
</dbReference>
<dbReference type="GO" id="GO:0005886">
    <property type="term" value="C:plasma membrane"/>
    <property type="evidence" value="ECO:0000318"/>
    <property type="project" value="GO_Central"/>
</dbReference>
<evidence type="ECO:0000256" key="9">
    <source>
        <dbReference type="SAM" id="SignalP"/>
    </source>
</evidence>
<dbReference type="FunFam" id="1.20.1070.10:FF:000752">
    <property type="entry name" value="Predicted protein"/>
    <property type="match status" value="1"/>
</dbReference>
<dbReference type="HOGENOM" id="CLU_740344_0_0_1"/>
<feature type="domain" description="G-protein coupled receptors family 1 profile" evidence="10">
    <location>
        <begin position="73"/>
        <end position="337"/>
    </location>
</feature>
<evidence type="ECO:0000256" key="1">
    <source>
        <dbReference type="ARBA" id="ARBA00004141"/>
    </source>
</evidence>
<organism evidence="11 12">
    <name type="scientific">Nematostella vectensis</name>
    <name type="common">Starlet sea anemone</name>
    <dbReference type="NCBI Taxonomy" id="45351"/>
    <lineage>
        <taxon>Eukaryota</taxon>
        <taxon>Metazoa</taxon>
        <taxon>Cnidaria</taxon>
        <taxon>Anthozoa</taxon>
        <taxon>Hexacorallia</taxon>
        <taxon>Actiniaria</taxon>
        <taxon>Edwardsiidae</taxon>
        <taxon>Nematostella</taxon>
    </lineage>
</organism>
<feature type="transmembrane region" description="Helical" evidence="8">
    <location>
        <begin position="278"/>
        <end position="300"/>
    </location>
</feature>
<dbReference type="GO" id="GO:0032870">
    <property type="term" value="P:cellular response to hormone stimulus"/>
    <property type="evidence" value="ECO:0000318"/>
    <property type="project" value="GO_Central"/>
</dbReference>
<evidence type="ECO:0000256" key="2">
    <source>
        <dbReference type="ARBA" id="ARBA00022692"/>
    </source>
</evidence>
<dbReference type="InterPro" id="IPR000276">
    <property type="entry name" value="GPCR_Rhodpsn"/>
</dbReference>
<feature type="transmembrane region" description="Helical" evidence="8">
    <location>
        <begin position="177"/>
        <end position="195"/>
    </location>
</feature>
<keyword evidence="12" id="KW-1185">Reference proteome</keyword>
<keyword evidence="4" id="KW-0297">G-protein coupled receptor</keyword>
<proteinExistence type="predicted"/>
<name>A7SN38_NEMVE</name>
<dbReference type="eggNOG" id="KOG4219">
    <property type="taxonomic scope" value="Eukaryota"/>
</dbReference>
<dbReference type="GO" id="GO:0007186">
    <property type="term" value="P:G protein-coupled receptor signaling pathway"/>
    <property type="evidence" value="ECO:0000318"/>
    <property type="project" value="GO_Central"/>
</dbReference>
<dbReference type="Pfam" id="PF00001">
    <property type="entry name" value="7tm_1"/>
    <property type="match status" value="1"/>
</dbReference>
<feature type="transmembrane region" description="Helical" evidence="8">
    <location>
        <begin position="93"/>
        <end position="114"/>
    </location>
</feature>
<evidence type="ECO:0000256" key="8">
    <source>
        <dbReference type="SAM" id="Phobius"/>
    </source>
</evidence>
<feature type="signal peptide" evidence="9">
    <location>
        <begin position="1"/>
        <end position="20"/>
    </location>
</feature>
<dbReference type="InParanoid" id="A7SN38"/>
<keyword evidence="6" id="KW-0675">Receptor</keyword>
<evidence type="ECO:0000256" key="3">
    <source>
        <dbReference type="ARBA" id="ARBA00022989"/>
    </source>
</evidence>
<dbReference type="Proteomes" id="UP000001593">
    <property type="component" value="Unassembled WGS sequence"/>
</dbReference>
<feature type="chain" id="PRO_5002715198" description="G-protein coupled receptors family 1 profile domain-containing protein" evidence="9">
    <location>
        <begin position="21"/>
        <end position="374"/>
    </location>
</feature>
<feature type="transmembrane region" description="Helical" evidence="8">
    <location>
        <begin position="137"/>
        <end position="156"/>
    </location>
</feature>
<dbReference type="GO" id="GO:0004930">
    <property type="term" value="F:G protein-coupled receptor activity"/>
    <property type="evidence" value="ECO:0000318"/>
    <property type="project" value="GO_Central"/>
</dbReference>
<keyword evidence="2 8" id="KW-0812">Transmembrane</keyword>
<sequence>MKLLLVVVLACLFWITDIECLESTPSNTKSLDQNQLNLHKVYFELANEREFSPGTKVALMTLTVTTFTASLVCNSLIIHTIRVVPGMRSTTNLFILNMALGDIITSILSSSHAIRTTLFGEQWISGTLGEVTCRLDYYGLSVGTLLSVSSLLVMTVDRLFAVRSPLRYKSSTRWPKFAILFVWLFSLALPVDLTWNSFTTVTFSPAVTNTTDSGRLYCFFEKSTEGQIWALAVLVLGYGLPLVLMLSFYGCIAWILWRRKVPGEAEQAQRNAHRTAKKVTWMVVAIMSVFEICWTPFFVMCFINVKFPVLLLATPGELMPVSYSIVQLNGPLNMAIYAFFNENFRNGFKQTLKCFRRVAVQDAKSVNQLTLGIL</sequence>
<dbReference type="OMA" id="QTASHEV"/>
<dbReference type="KEGG" id="nve:5506271"/>
<dbReference type="EMBL" id="DS469716">
    <property type="protein sequence ID" value="EDO34897.1"/>
    <property type="molecule type" value="Genomic_DNA"/>
</dbReference>
<protein>
    <recommendedName>
        <fullName evidence="10">G-protein coupled receptors family 1 profile domain-containing protein</fullName>
    </recommendedName>
</protein>
<dbReference type="AlphaFoldDB" id="A7SN38"/>
<evidence type="ECO:0000256" key="5">
    <source>
        <dbReference type="ARBA" id="ARBA00023136"/>
    </source>
</evidence>
<feature type="transmembrane region" description="Helical" evidence="8">
    <location>
        <begin position="320"/>
        <end position="340"/>
    </location>
</feature>
<evidence type="ECO:0000256" key="4">
    <source>
        <dbReference type="ARBA" id="ARBA00023040"/>
    </source>
</evidence>
<dbReference type="PhylomeDB" id="A7SN38"/>